<dbReference type="EMBL" id="JARH01001014">
    <property type="protein sequence ID" value="EXF74146.1"/>
    <property type="molecule type" value="Genomic_DNA"/>
</dbReference>
<feature type="region of interest" description="Disordered" evidence="1">
    <location>
        <begin position="102"/>
        <end position="168"/>
    </location>
</feature>
<sequence length="213" mass="22502">MSATLVFKGRELAMTRDELVASSAATKVNGAENEDEDDLIPKIESDLIESAGAPEKSSSRKRQPSQPATSKASKRRKLFEGQEPLAGSAQSVLASIENRAAPAAKKGLSLEASDSDEEKGPDDHGPSDTERDDASPPPVQTPKKRGRPRKTPNAVSAKSKKSVGKPIAAGPVAKATALRRSTRASTIEKAVLEKKVAVPSCLPNFKTALRLTP</sequence>
<keyword evidence="3" id="KW-1185">Reference proteome</keyword>
<evidence type="ECO:0000313" key="3">
    <source>
        <dbReference type="Proteomes" id="UP000020467"/>
    </source>
</evidence>
<proteinExistence type="predicted"/>
<dbReference type="Proteomes" id="UP000020467">
    <property type="component" value="Unassembled WGS sequence"/>
</dbReference>
<gene>
    <name evidence="2" type="ORF">CFIO01_08777</name>
</gene>
<comment type="caution">
    <text evidence="2">The sequence shown here is derived from an EMBL/GenBank/DDBJ whole genome shotgun (WGS) entry which is preliminary data.</text>
</comment>
<reference evidence="2 3" key="1">
    <citation type="submission" date="2014-02" db="EMBL/GenBank/DDBJ databases">
        <title>The genome sequence of Colletotrichum fioriniae PJ7.</title>
        <authorList>
            <person name="Baroncelli R."/>
            <person name="Thon M.R."/>
        </authorList>
    </citation>
    <scope>NUCLEOTIDE SEQUENCE [LARGE SCALE GENOMIC DNA]</scope>
    <source>
        <strain evidence="2 3">PJ7</strain>
    </source>
</reference>
<dbReference type="HOGENOM" id="CLU_1294298_0_0_1"/>
<name>A0A010R1H6_9PEZI</name>
<organism evidence="2 3">
    <name type="scientific">Colletotrichum fioriniae PJ7</name>
    <dbReference type="NCBI Taxonomy" id="1445577"/>
    <lineage>
        <taxon>Eukaryota</taxon>
        <taxon>Fungi</taxon>
        <taxon>Dikarya</taxon>
        <taxon>Ascomycota</taxon>
        <taxon>Pezizomycotina</taxon>
        <taxon>Sordariomycetes</taxon>
        <taxon>Hypocreomycetidae</taxon>
        <taxon>Glomerellales</taxon>
        <taxon>Glomerellaceae</taxon>
        <taxon>Colletotrichum</taxon>
        <taxon>Colletotrichum acutatum species complex</taxon>
    </lineage>
</organism>
<dbReference type="AlphaFoldDB" id="A0A010R1H6"/>
<dbReference type="KEGG" id="cfj:CFIO01_08777"/>
<accession>A0A010R1H6</accession>
<evidence type="ECO:0000256" key="1">
    <source>
        <dbReference type="SAM" id="MobiDB-lite"/>
    </source>
</evidence>
<dbReference type="OrthoDB" id="4848552at2759"/>
<protein>
    <submittedName>
        <fullName evidence="2">Chromo domain-containing protein</fullName>
    </submittedName>
</protein>
<feature type="compositionally biased region" description="Basic and acidic residues" evidence="1">
    <location>
        <begin position="121"/>
        <end position="134"/>
    </location>
</feature>
<feature type="region of interest" description="Disordered" evidence="1">
    <location>
        <begin position="22"/>
        <end position="90"/>
    </location>
</feature>
<evidence type="ECO:0000313" key="2">
    <source>
        <dbReference type="EMBL" id="EXF74146.1"/>
    </source>
</evidence>